<sequence length="107" mass="12101">TIKDDSTTTYNQKIHHPPLRQEDNQNIHNPQNETQQIDQLSKSIESEKFSTYEEQFESGCTFLRRANGLPCIQTKCGLTGTLVNLLVDTGSTNNYINKICNIGKSIK</sequence>
<evidence type="ECO:0000313" key="2">
    <source>
        <dbReference type="EMBL" id="JAC35658.1"/>
    </source>
</evidence>
<name>A0A034V286_BACDO</name>
<feature type="non-terminal residue" evidence="2">
    <location>
        <position position="1"/>
    </location>
</feature>
<dbReference type="AlphaFoldDB" id="A0A034V286"/>
<feature type="non-terminal residue" evidence="2">
    <location>
        <position position="107"/>
    </location>
</feature>
<proteinExistence type="predicted"/>
<organism evidence="2">
    <name type="scientific">Bactrocera dorsalis</name>
    <name type="common">Oriental fruit fly</name>
    <name type="synonym">Dacus dorsalis</name>
    <dbReference type="NCBI Taxonomy" id="27457"/>
    <lineage>
        <taxon>Eukaryota</taxon>
        <taxon>Metazoa</taxon>
        <taxon>Ecdysozoa</taxon>
        <taxon>Arthropoda</taxon>
        <taxon>Hexapoda</taxon>
        <taxon>Insecta</taxon>
        <taxon>Pterygota</taxon>
        <taxon>Neoptera</taxon>
        <taxon>Endopterygota</taxon>
        <taxon>Diptera</taxon>
        <taxon>Brachycera</taxon>
        <taxon>Muscomorpha</taxon>
        <taxon>Tephritoidea</taxon>
        <taxon>Tephritidae</taxon>
        <taxon>Bactrocera</taxon>
        <taxon>Bactrocera</taxon>
    </lineage>
</organism>
<evidence type="ECO:0000256" key="1">
    <source>
        <dbReference type="SAM" id="MobiDB-lite"/>
    </source>
</evidence>
<reference evidence="2" key="1">
    <citation type="journal article" date="2014" name="BMC Genomics">
        <title>Characterizing the developmental transcriptome of the oriental fruit fly, Bactrocera dorsalis (Diptera: Tephritidae) through comparative genomic analysis with Drosophila melanogaster utilizing modENCODE datasets.</title>
        <authorList>
            <person name="Geib S.M."/>
            <person name="Calla B."/>
            <person name="Hall B."/>
            <person name="Hou S."/>
            <person name="Manoukis N.C."/>
        </authorList>
    </citation>
    <scope>NUCLEOTIDE SEQUENCE</scope>
    <source>
        <strain evidence="2">Punador</strain>
    </source>
</reference>
<dbReference type="EMBL" id="GAKP01023298">
    <property type="protein sequence ID" value="JAC35658.1"/>
    <property type="molecule type" value="Transcribed_RNA"/>
</dbReference>
<feature type="region of interest" description="Disordered" evidence="1">
    <location>
        <begin position="1"/>
        <end position="27"/>
    </location>
</feature>
<protein>
    <submittedName>
        <fullName evidence="2">Uncharacterized protein</fullName>
    </submittedName>
</protein>
<accession>A0A034V286</accession>